<feature type="region of interest" description="Disordered" evidence="1">
    <location>
        <begin position="63"/>
        <end position="91"/>
    </location>
</feature>
<dbReference type="Proteomes" id="UP000194639">
    <property type="component" value="Unassembled WGS sequence"/>
</dbReference>
<name>A0A251ZX64_9PROT</name>
<dbReference type="AlphaFoldDB" id="A0A251ZX64"/>
<dbReference type="EMBL" id="JOMO01000101">
    <property type="protein sequence ID" value="OUI79243.1"/>
    <property type="molecule type" value="Genomic_DNA"/>
</dbReference>
<gene>
    <name evidence="2" type="ORF">HK12_00275</name>
</gene>
<sequence>MPTVDEAFRAEERRKEMKQQRAEAAAEIVGTIEQAEAANYKEIDATTRQMGGVDHTRRMAGLEVEQPRQSAADRFRAQVAQERQQSREQER</sequence>
<evidence type="ECO:0000313" key="3">
    <source>
        <dbReference type="Proteomes" id="UP000194639"/>
    </source>
</evidence>
<proteinExistence type="predicted"/>
<accession>A0A251ZX64</accession>
<reference evidence="2 3" key="1">
    <citation type="submission" date="2014-06" db="EMBL/GenBank/DDBJ databases">
        <authorList>
            <person name="Ju J."/>
            <person name="Zhang J."/>
        </authorList>
    </citation>
    <scope>NUCLEOTIDE SEQUENCE [LARGE SCALE GENOMIC DNA]</scope>
    <source>
        <strain evidence="2">DmW_045</strain>
    </source>
</reference>
<comment type="caution">
    <text evidence="2">The sequence shown here is derived from an EMBL/GenBank/DDBJ whole genome shotgun (WGS) entry which is preliminary data.</text>
</comment>
<protein>
    <submittedName>
        <fullName evidence="2">Uncharacterized protein</fullName>
    </submittedName>
</protein>
<evidence type="ECO:0000313" key="2">
    <source>
        <dbReference type="EMBL" id="OUI79243.1"/>
    </source>
</evidence>
<evidence type="ECO:0000256" key="1">
    <source>
        <dbReference type="SAM" id="MobiDB-lite"/>
    </source>
</evidence>
<organism evidence="2 3">
    <name type="scientific">Acetobacter orientalis</name>
    <dbReference type="NCBI Taxonomy" id="146474"/>
    <lineage>
        <taxon>Bacteria</taxon>
        <taxon>Pseudomonadati</taxon>
        <taxon>Pseudomonadota</taxon>
        <taxon>Alphaproteobacteria</taxon>
        <taxon>Acetobacterales</taxon>
        <taxon>Acetobacteraceae</taxon>
        <taxon>Acetobacter</taxon>
    </lineage>
</organism>